<dbReference type="PANTHER" id="PTHR18895:SF74">
    <property type="entry name" value="MTRF1L RELEASE FACTOR GLUTAMINE METHYLTRANSFERASE"/>
    <property type="match status" value="1"/>
</dbReference>
<evidence type="ECO:0000256" key="3">
    <source>
        <dbReference type="ARBA" id="ARBA00022691"/>
    </source>
</evidence>
<comment type="caution">
    <text evidence="5">Lacks conserved residue(s) required for the propagation of feature annotation.</text>
</comment>
<keyword evidence="2 5" id="KW-0808">Transferase</keyword>
<dbReference type="RefSeq" id="WP_133902986.1">
    <property type="nucleotide sequence ID" value="NZ_SOCP01000004.1"/>
</dbReference>
<proteinExistence type="inferred from homology"/>
<sequence length="281" mass="29759">MSRQLLRLAIMEAQRVLAEAGVPSPRADAELIAAHVLDVPRGKLLLTPMVDREVVDAIAGLVRERAKRVPLQHLVGWAPFGPVTVDVGPGVFVPRPETEQLLTWGLEFLVDRPGPVVVDLCTGSGALALAVATSRPDATVHAVEIDPTALAWARRNLGDTTVRLHAGDVTDPSLFAELDGSVDLVLCNPPYVPVDTPVPPEVSEHDPFGAVFAGADGLSVIRPVVTLAARLLRVGGAVGMEHDDTHAESVPALLSARKVLTGVEDHADLAGRPRFVTAHRA</sequence>
<dbReference type="InterPro" id="IPR004556">
    <property type="entry name" value="HemK-like"/>
</dbReference>
<dbReference type="InterPro" id="IPR040758">
    <property type="entry name" value="PrmC_N"/>
</dbReference>
<accession>A0A4R7VVS6</accession>
<dbReference type="InterPro" id="IPR029063">
    <property type="entry name" value="SAM-dependent_MTases_sf"/>
</dbReference>
<evidence type="ECO:0000259" key="7">
    <source>
        <dbReference type="Pfam" id="PF17827"/>
    </source>
</evidence>
<feature type="binding site" evidence="5">
    <location>
        <position position="188"/>
    </location>
    <ligand>
        <name>S-adenosyl-L-methionine</name>
        <dbReference type="ChEBI" id="CHEBI:59789"/>
    </ligand>
</feature>
<feature type="domain" description="Release factor glutamine methyltransferase N-terminal" evidence="7">
    <location>
        <begin position="9"/>
        <end position="76"/>
    </location>
</feature>
<evidence type="ECO:0000256" key="1">
    <source>
        <dbReference type="ARBA" id="ARBA00022603"/>
    </source>
</evidence>
<dbReference type="NCBIfam" id="TIGR03534">
    <property type="entry name" value="RF_mod_PrmC"/>
    <property type="match status" value="1"/>
</dbReference>
<evidence type="ECO:0000256" key="5">
    <source>
        <dbReference type="HAMAP-Rule" id="MF_02126"/>
    </source>
</evidence>
<evidence type="ECO:0000256" key="4">
    <source>
        <dbReference type="ARBA" id="ARBA00048391"/>
    </source>
</evidence>
<keyword evidence="1 5" id="KW-0489">Methyltransferase</keyword>
<gene>
    <name evidence="5" type="primary">prmC</name>
    <name evidence="8" type="ORF">CLV71_104451</name>
</gene>
<feature type="domain" description="Methyltransferase small" evidence="6">
    <location>
        <begin position="110"/>
        <end position="191"/>
    </location>
</feature>
<dbReference type="InterPro" id="IPR019874">
    <property type="entry name" value="RF_methyltr_PrmC"/>
</dbReference>
<dbReference type="GO" id="GO:0032259">
    <property type="term" value="P:methylation"/>
    <property type="evidence" value="ECO:0007669"/>
    <property type="project" value="UniProtKB-KW"/>
</dbReference>
<dbReference type="InterPro" id="IPR050320">
    <property type="entry name" value="N5-glutamine_MTase"/>
</dbReference>
<dbReference type="GO" id="GO:0003676">
    <property type="term" value="F:nucleic acid binding"/>
    <property type="evidence" value="ECO:0007669"/>
    <property type="project" value="InterPro"/>
</dbReference>
<dbReference type="SUPFAM" id="SSF53335">
    <property type="entry name" value="S-adenosyl-L-methionine-dependent methyltransferases"/>
    <property type="match status" value="1"/>
</dbReference>
<keyword evidence="9" id="KW-1185">Reference proteome</keyword>
<dbReference type="CDD" id="cd02440">
    <property type="entry name" value="AdoMet_MTases"/>
    <property type="match status" value="1"/>
</dbReference>
<dbReference type="Proteomes" id="UP000294927">
    <property type="component" value="Unassembled WGS sequence"/>
</dbReference>
<dbReference type="InterPro" id="IPR002052">
    <property type="entry name" value="DNA_methylase_N6_adenine_CS"/>
</dbReference>
<keyword evidence="3 5" id="KW-0949">S-adenosyl-L-methionine</keyword>
<dbReference type="EMBL" id="SOCP01000004">
    <property type="protein sequence ID" value="TDV53982.1"/>
    <property type="molecule type" value="Genomic_DNA"/>
</dbReference>
<evidence type="ECO:0000313" key="8">
    <source>
        <dbReference type="EMBL" id="TDV53982.1"/>
    </source>
</evidence>
<dbReference type="HAMAP" id="MF_02126">
    <property type="entry name" value="RF_methyltr_PrmC"/>
    <property type="match status" value="1"/>
</dbReference>
<dbReference type="InterPro" id="IPR007848">
    <property type="entry name" value="Small_mtfrase_dom"/>
</dbReference>
<dbReference type="Pfam" id="PF17827">
    <property type="entry name" value="PrmC_N"/>
    <property type="match status" value="1"/>
</dbReference>
<feature type="binding site" evidence="5">
    <location>
        <position position="144"/>
    </location>
    <ligand>
        <name>S-adenosyl-L-methionine</name>
        <dbReference type="ChEBI" id="CHEBI:59789"/>
    </ligand>
</feature>
<dbReference type="Gene3D" id="3.40.50.150">
    <property type="entry name" value="Vaccinia Virus protein VP39"/>
    <property type="match status" value="1"/>
</dbReference>
<name>A0A4R7VVS6_9PSEU</name>
<evidence type="ECO:0000259" key="6">
    <source>
        <dbReference type="Pfam" id="PF05175"/>
    </source>
</evidence>
<dbReference type="Gene3D" id="1.10.8.10">
    <property type="entry name" value="DNA helicase RuvA subunit, C-terminal domain"/>
    <property type="match status" value="1"/>
</dbReference>
<dbReference type="OrthoDB" id="9800643at2"/>
<dbReference type="PROSITE" id="PS00092">
    <property type="entry name" value="N6_MTASE"/>
    <property type="match status" value="1"/>
</dbReference>
<dbReference type="Pfam" id="PF05175">
    <property type="entry name" value="MTS"/>
    <property type="match status" value="1"/>
</dbReference>
<organism evidence="8 9">
    <name type="scientific">Actinophytocola oryzae</name>
    <dbReference type="NCBI Taxonomy" id="502181"/>
    <lineage>
        <taxon>Bacteria</taxon>
        <taxon>Bacillati</taxon>
        <taxon>Actinomycetota</taxon>
        <taxon>Actinomycetes</taxon>
        <taxon>Pseudonocardiales</taxon>
        <taxon>Pseudonocardiaceae</taxon>
    </lineage>
</organism>
<protein>
    <recommendedName>
        <fullName evidence="5">Release factor glutamine methyltransferase</fullName>
        <shortName evidence="5">RF MTase</shortName>
        <ecNumber evidence="5">2.1.1.297</ecNumber>
    </recommendedName>
    <alternativeName>
        <fullName evidence="5">N5-glutamine methyltransferase PrmC</fullName>
    </alternativeName>
    <alternativeName>
        <fullName evidence="5">Protein-(glutamine-N5) MTase PrmC</fullName>
    </alternativeName>
    <alternativeName>
        <fullName evidence="5">Protein-glutamine N-methyltransferase PrmC</fullName>
    </alternativeName>
</protein>
<evidence type="ECO:0000313" key="9">
    <source>
        <dbReference type="Proteomes" id="UP000294927"/>
    </source>
</evidence>
<dbReference type="GO" id="GO:0102559">
    <property type="term" value="F:peptide chain release factor N(5)-glutamine methyltransferase activity"/>
    <property type="evidence" value="ECO:0007669"/>
    <property type="project" value="UniProtKB-EC"/>
</dbReference>
<comment type="catalytic activity">
    <reaction evidence="4 5">
        <text>L-glutaminyl-[peptide chain release factor] + S-adenosyl-L-methionine = N(5)-methyl-L-glutaminyl-[peptide chain release factor] + S-adenosyl-L-homocysteine + H(+)</text>
        <dbReference type="Rhea" id="RHEA:42896"/>
        <dbReference type="Rhea" id="RHEA-COMP:10271"/>
        <dbReference type="Rhea" id="RHEA-COMP:10272"/>
        <dbReference type="ChEBI" id="CHEBI:15378"/>
        <dbReference type="ChEBI" id="CHEBI:30011"/>
        <dbReference type="ChEBI" id="CHEBI:57856"/>
        <dbReference type="ChEBI" id="CHEBI:59789"/>
        <dbReference type="ChEBI" id="CHEBI:61891"/>
        <dbReference type="EC" id="2.1.1.297"/>
    </reaction>
</comment>
<comment type="function">
    <text evidence="5">Methylates the class 1 translation termination release factors RF1/PrfA and RF2/PrfB on the glutamine residue of the universally conserved GGQ motif.</text>
</comment>
<evidence type="ECO:0000256" key="2">
    <source>
        <dbReference type="ARBA" id="ARBA00022679"/>
    </source>
</evidence>
<feature type="binding site" evidence="5">
    <location>
        <begin position="188"/>
        <end position="191"/>
    </location>
    <ligand>
        <name>substrate</name>
    </ligand>
</feature>
<dbReference type="PANTHER" id="PTHR18895">
    <property type="entry name" value="HEMK METHYLTRANSFERASE"/>
    <property type="match status" value="1"/>
</dbReference>
<comment type="caution">
    <text evidence="8">The sequence shown here is derived from an EMBL/GenBank/DDBJ whole genome shotgun (WGS) entry which is preliminary data.</text>
</comment>
<comment type="similarity">
    <text evidence="5">Belongs to the protein N5-glutamine methyltransferase family. PrmC subfamily.</text>
</comment>
<dbReference type="EC" id="2.1.1.297" evidence="5"/>
<dbReference type="AlphaFoldDB" id="A0A4R7VVS6"/>
<dbReference type="NCBIfam" id="TIGR00536">
    <property type="entry name" value="hemK_fam"/>
    <property type="match status" value="1"/>
</dbReference>
<reference evidence="8 9" key="1">
    <citation type="submission" date="2019-03" db="EMBL/GenBank/DDBJ databases">
        <title>Genomic Encyclopedia of Archaeal and Bacterial Type Strains, Phase II (KMG-II): from individual species to whole genera.</title>
        <authorList>
            <person name="Goeker M."/>
        </authorList>
    </citation>
    <scope>NUCLEOTIDE SEQUENCE [LARGE SCALE GENOMIC DNA]</scope>
    <source>
        <strain evidence="8 9">DSM 45499</strain>
    </source>
</reference>